<protein>
    <submittedName>
        <fullName evidence="2">Glycosyltransferase</fullName>
    </submittedName>
</protein>
<dbReference type="PANTHER" id="PTHR45947">
    <property type="entry name" value="SULFOQUINOVOSYL TRANSFERASE SQD2"/>
    <property type="match status" value="1"/>
</dbReference>
<evidence type="ECO:0000313" key="3">
    <source>
        <dbReference type="Proteomes" id="UP000288178"/>
    </source>
</evidence>
<dbReference type="CDD" id="cd03801">
    <property type="entry name" value="GT4_PimA-like"/>
    <property type="match status" value="1"/>
</dbReference>
<dbReference type="Pfam" id="PF00534">
    <property type="entry name" value="Glycos_transf_1"/>
    <property type="match status" value="1"/>
</dbReference>
<sequence length="400" mass="43443">MVPAHSPRVALLCPGLGRVLRGHETFARGLFDLLRDSLDVTLFKGGGDSSAREVVVPHIPRDAAGLDGARLPVSPKWHAAALGDERIRVEGESFAWGVLGALLEGGFDVLHVLDRDVCRVLHANRHLFARTPTLLFANGGAIPARDLPPCDFVQEHTSHNLAQSLKGRSFLIPHGVDTQRFRPDAPTDFRARHGIPADATLLLSVGTICYWHKRMDHVIREVAAVADPGLHLAIVGQESEDAPAIRALGRELLGNRVHFDALPHEELPAAYAAADAFVLGSVFETFGIVYIEAMAAGLPVICTHHPNQKAIVQEGVFIDMEASGALAAAVGPQRRHGWASLGARAREIACTQYDLGTLKSQYLTKYADIAGRSAPLPRWNAARRLRQNLEGTWRKVASRL</sequence>
<accession>A0A3S2TP89</accession>
<gene>
    <name evidence="2" type="ORF">ENE75_00740</name>
</gene>
<feature type="domain" description="Glycosyl transferase family 1" evidence="1">
    <location>
        <begin position="188"/>
        <end position="326"/>
    </location>
</feature>
<comment type="caution">
    <text evidence="2">The sequence shown here is derived from an EMBL/GenBank/DDBJ whole genome shotgun (WGS) entry which is preliminary data.</text>
</comment>
<evidence type="ECO:0000313" key="2">
    <source>
        <dbReference type="EMBL" id="RVT53464.1"/>
    </source>
</evidence>
<dbReference type="InterPro" id="IPR050194">
    <property type="entry name" value="Glycosyltransferase_grp1"/>
</dbReference>
<reference evidence="2 3" key="1">
    <citation type="submission" date="2019-01" db="EMBL/GenBank/DDBJ databases">
        <authorList>
            <person name="Chen W.-M."/>
        </authorList>
    </citation>
    <scope>NUCLEOTIDE SEQUENCE [LARGE SCALE GENOMIC DNA]</scope>
    <source>
        <strain evidence="2 3">ICH-3</strain>
    </source>
</reference>
<dbReference type="RefSeq" id="WP_128194630.1">
    <property type="nucleotide sequence ID" value="NZ_SACT01000001.1"/>
</dbReference>
<name>A0A3S2TP89_9BURK</name>
<organism evidence="2 3">
    <name type="scientific">Rubrivivax albus</name>
    <dbReference type="NCBI Taxonomy" id="2499835"/>
    <lineage>
        <taxon>Bacteria</taxon>
        <taxon>Pseudomonadati</taxon>
        <taxon>Pseudomonadota</taxon>
        <taxon>Betaproteobacteria</taxon>
        <taxon>Burkholderiales</taxon>
        <taxon>Sphaerotilaceae</taxon>
        <taxon>Rubrivivax</taxon>
    </lineage>
</organism>
<dbReference type="AlphaFoldDB" id="A0A3S2TP89"/>
<dbReference type="Gene3D" id="3.40.50.2000">
    <property type="entry name" value="Glycogen Phosphorylase B"/>
    <property type="match status" value="2"/>
</dbReference>
<dbReference type="Proteomes" id="UP000288178">
    <property type="component" value="Unassembled WGS sequence"/>
</dbReference>
<dbReference type="OrthoDB" id="9802525at2"/>
<dbReference type="EMBL" id="SACT01000001">
    <property type="protein sequence ID" value="RVT53464.1"/>
    <property type="molecule type" value="Genomic_DNA"/>
</dbReference>
<keyword evidence="3" id="KW-1185">Reference proteome</keyword>
<dbReference type="InterPro" id="IPR001296">
    <property type="entry name" value="Glyco_trans_1"/>
</dbReference>
<dbReference type="SUPFAM" id="SSF53756">
    <property type="entry name" value="UDP-Glycosyltransferase/glycogen phosphorylase"/>
    <property type="match status" value="1"/>
</dbReference>
<dbReference type="PANTHER" id="PTHR45947:SF3">
    <property type="entry name" value="SULFOQUINOVOSYL TRANSFERASE SQD2"/>
    <property type="match status" value="1"/>
</dbReference>
<evidence type="ECO:0000259" key="1">
    <source>
        <dbReference type="Pfam" id="PF00534"/>
    </source>
</evidence>
<keyword evidence="2" id="KW-0808">Transferase</keyword>
<proteinExistence type="predicted"/>
<dbReference type="GO" id="GO:0016757">
    <property type="term" value="F:glycosyltransferase activity"/>
    <property type="evidence" value="ECO:0007669"/>
    <property type="project" value="InterPro"/>
</dbReference>